<dbReference type="GO" id="GO:0016607">
    <property type="term" value="C:nuclear speck"/>
    <property type="evidence" value="ECO:0007669"/>
    <property type="project" value="TreeGrafter"/>
</dbReference>
<feature type="non-terminal residue" evidence="2">
    <location>
        <position position="1"/>
    </location>
</feature>
<name>A0A0P7VDD5_SCLFO</name>
<dbReference type="PANTHER" id="PTHR13196:SF24">
    <property type="entry name" value="DENN DOMAIN-CONTAINING PROTEIN 1B"/>
    <property type="match status" value="1"/>
</dbReference>
<gene>
    <name evidence="2" type="ORF">Z043_107653</name>
</gene>
<feature type="compositionally biased region" description="Basic and acidic residues" evidence="1">
    <location>
        <begin position="164"/>
        <end position="178"/>
    </location>
</feature>
<proteinExistence type="predicted"/>
<dbReference type="GO" id="GO:0005085">
    <property type="term" value="F:guanyl-nucleotide exchange factor activity"/>
    <property type="evidence" value="ECO:0007669"/>
    <property type="project" value="InterPro"/>
</dbReference>
<feature type="compositionally biased region" description="Basic and acidic residues" evidence="1">
    <location>
        <begin position="122"/>
        <end position="134"/>
    </location>
</feature>
<dbReference type="GO" id="GO:1901981">
    <property type="term" value="F:phosphatidylinositol phosphate binding"/>
    <property type="evidence" value="ECO:0007669"/>
    <property type="project" value="TreeGrafter"/>
</dbReference>
<reference evidence="2 3" key="1">
    <citation type="submission" date="2015-08" db="EMBL/GenBank/DDBJ databases">
        <title>The genome of the Asian arowana (Scleropages formosus).</title>
        <authorList>
            <person name="Tan M.H."/>
            <person name="Gan H.M."/>
            <person name="Croft L.J."/>
            <person name="Austin C.M."/>
        </authorList>
    </citation>
    <scope>NUCLEOTIDE SEQUENCE [LARGE SCALE GENOMIC DNA]</scope>
    <source>
        <strain evidence="2">Aro1</strain>
    </source>
</reference>
<dbReference type="GO" id="GO:0032456">
    <property type="term" value="P:endocytic recycling"/>
    <property type="evidence" value="ECO:0007669"/>
    <property type="project" value="TreeGrafter"/>
</dbReference>
<feature type="region of interest" description="Disordered" evidence="1">
    <location>
        <begin position="121"/>
        <end position="182"/>
    </location>
</feature>
<evidence type="ECO:0000313" key="2">
    <source>
        <dbReference type="EMBL" id="KPP73276.1"/>
    </source>
</evidence>
<accession>A0A0P7VDD5</accession>
<dbReference type="GO" id="GO:0005829">
    <property type="term" value="C:cytosol"/>
    <property type="evidence" value="ECO:0007669"/>
    <property type="project" value="TreeGrafter"/>
</dbReference>
<feature type="compositionally biased region" description="Pro residues" evidence="1">
    <location>
        <begin position="259"/>
        <end position="271"/>
    </location>
</feature>
<organism evidence="2 3">
    <name type="scientific">Scleropages formosus</name>
    <name type="common">Asian bonytongue</name>
    <name type="synonym">Osteoglossum formosum</name>
    <dbReference type="NCBI Taxonomy" id="113540"/>
    <lineage>
        <taxon>Eukaryota</taxon>
        <taxon>Metazoa</taxon>
        <taxon>Chordata</taxon>
        <taxon>Craniata</taxon>
        <taxon>Vertebrata</taxon>
        <taxon>Euteleostomi</taxon>
        <taxon>Actinopterygii</taxon>
        <taxon>Neopterygii</taxon>
        <taxon>Teleostei</taxon>
        <taxon>Osteoglossocephala</taxon>
        <taxon>Osteoglossomorpha</taxon>
        <taxon>Osteoglossiformes</taxon>
        <taxon>Osteoglossidae</taxon>
        <taxon>Scleropages</taxon>
    </lineage>
</organism>
<evidence type="ECO:0000256" key="1">
    <source>
        <dbReference type="SAM" id="MobiDB-lite"/>
    </source>
</evidence>
<dbReference type="GO" id="GO:0006897">
    <property type="term" value="P:endocytosis"/>
    <property type="evidence" value="ECO:0007669"/>
    <property type="project" value="TreeGrafter"/>
</dbReference>
<dbReference type="EMBL" id="JARO02002209">
    <property type="protein sequence ID" value="KPP73276.1"/>
    <property type="molecule type" value="Genomic_DNA"/>
</dbReference>
<comment type="caution">
    <text evidence="2">The sequence shown here is derived from an EMBL/GenBank/DDBJ whole genome shotgun (WGS) entry which is preliminary data.</text>
</comment>
<dbReference type="PANTHER" id="PTHR13196">
    <property type="entry name" value="DENN DOMAIN-CONTAINING"/>
    <property type="match status" value="1"/>
</dbReference>
<dbReference type="Proteomes" id="UP000034805">
    <property type="component" value="Unassembled WGS sequence"/>
</dbReference>
<dbReference type="InterPro" id="IPR040032">
    <property type="entry name" value="DENND1A/B/C"/>
</dbReference>
<feature type="region of interest" description="Disordered" evidence="1">
    <location>
        <begin position="253"/>
        <end position="273"/>
    </location>
</feature>
<protein>
    <submittedName>
        <fullName evidence="2">Uncharacterized protein</fullName>
    </submittedName>
</protein>
<dbReference type="AlphaFoldDB" id="A0A0P7VDD5"/>
<sequence>VSSLKSKLKKQSTATGSGVARAFLRAQAALFGSYRDALRYRPFIDGRLAKLNAGRGFTDVFEEEITEGGFCRSNSRSYQQWTQTVKKGGALINTAVTKASPAVKTAYKFVSVPLAKSHAKQGIKEMKSRLKPKEAEDDDGPVCSGSPTSTKSLSPKRLQKRRRVSELFDRKQTGDGERGALAPDPIGLCAPAEVVVGRQRARVRGFPHYGGVKRRCKPGLSPGAERSRTGGFVCQTRLASNGAMAQPRLEQRVISGDPSPSPPPQVTPPTRAPCETEWCARL</sequence>
<evidence type="ECO:0000313" key="3">
    <source>
        <dbReference type="Proteomes" id="UP000034805"/>
    </source>
</evidence>